<dbReference type="InterPro" id="IPR004167">
    <property type="entry name" value="PSBD"/>
</dbReference>
<dbReference type="FunFam" id="2.40.50.100:FF:000010">
    <property type="entry name" value="Acetyltransferase component of pyruvate dehydrogenase complex"/>
    <property type="match status" value="1"/>
</dbReference>
<feature type="domain" description="Peripheral subunit-binding (PSBD)" evidence="7">
    <location>
        <begin position="177"/>
        <end position="214"/>
    </location>
</feature>
<sequence>MATTVRKFCNRFSVCKVSFSRLTNFRTDGITLRCNLKNRQFQSSAAILATIKLDMPSLSPTMEKGNIIKWHKKEGDTVSPGDALCDIETDKAIISMDTEETGILAKIIAPDNTKDVSVGSLIALLVEEGEDWKNIQIPADVAPKASISAPQAQQTLAPPPSAPAVSSGHIPVEHGHLIGPSVKKLLQEYNITSSSIKPSGPGGALLKGDVLNYIESKSLNKVTQQAASPVKPEAPAKSAQPKASEKSTPVPGAKFVDIPLTNMRRVIAKRLTESKTTIPHAYASIDSNMGPLTQLRKTLLDDGVKISVNDFIIKAAAFALQRVPKVNAIWANDGPRLSSSVDISVAVATPNGLITPIVKGASYLSVDQIGSTVKELSGRAREGKLLPHEYQGGSFSISNLGMFGITEFSAVINPPQLAILAVGSSRHEASIKGNQLKMNVTLSYDSRAVNEVEATRFLEEFRNVIENPQTMLSGTNLDSAAEAFVF</sequence>
<reference evidence="8 9" key="1">
    <citation type="submission" date="2024-04" db="EMBL/GenBank/DDBJ databases">
        <authorList>
            <consortium name="Genoscope - CEA"/>
            <person name="William W."/>
        </authorList>
    </citation>
    <scope>NUCLEOTIDE SEQUENCE [LARGE SCALE GENOMIC DNA]</scope>
</reference>
<gene>
    <name evidence="8" type="ORF">GSLYS_00009061001</name>
</gene>
<dbReference type="Pfam" id="PF02817">
    <property type="entry name" value="E3_binding"/>
    <property type="match status" value="1"/>
</dbReference>
<dbReference type="InterPro" id="IPR045257">
    <property type="entry name" value="E2/Pdx1"/>
</dbReference>
<dbReference type="GO" id="GO:0005739">
    <property type="term" value="C:mitochondrion"/>
    <property type="evidence" value="ECO:0007669"/>
    <property type="project" value="TreeGrafter"/>
</dbReference>
<dbReference type="EC" id="2.3.1.-" evidence="4"/>
<evidence type="ECO:0000256" key="5">
    <source>
        <dbReference type="SAM" id="MobiDB-lite"/>
    </source>
</evidence>
<dbReference type="CDD" id="cd06849">
    <property type="entry name" value="lipoyl_domain"/>
    <property type="match status" value="1"/>
</dbReference>
<dbReference type="Gene3D" id="3.30.559.10">
    <property type="entry name" value="Chloramphenicol acetyltransferase-like domain"/>
    <property type="match status" value="1"/>
</dbReference>
<dbReference type="InterPro" id="IPR023213">
    <property type="entry name" value="CAT-like_dom_sf"/>
</dbReference>
<accession>A0AAV2HSJ8</accession>
<dbReference type="PROSITE" id="PS51826">
    <property type="entry name" value="PSBD"/>
    <property type="match status" value="1"/>
</dbReference>
<organism evidence="8 9">
    <name type="scientific">Lymnaea stagnalis</name>
    <name type="common">Great pond snail</name>
    <name type="synonym">Helix stagnalis</name>
    <dbReference type="NCBI Taxonomy" id="6523"/>
    <lineage>
        <taxon>Eukaryota</taxon>
        <taxon>Metazoa</taxon>
        <taxon>Spiralia</taxon>
        <taxon>Lophotrochozoa</taxon>
        <taxon>Mollusca</taxon>
        <taxon>Gastropoda</taxon>
        <taxon>Heterobranchia</taxon>
        <taxon>Euthyneura</taxon>
        <taxon>Panpulmonata</taxon>
        <taxon>Hygrophila</taxon>
        <taxon>Lymnaeoidea</taxon>
        <taxon>Lymnaeidae</taxon>
        <taxon>Lymnaea</taxon>
    </lineage>
</organism>
<dbReference type="Gene3D" id="2.40.50.100">
    <property type="match status" value="1"/>
</dbReference>
<keyword evidence="2 4" id="KW-0450">Lipoyl</keyword>
<evidence type="ECO:0000256" key="3">
    <source>
        <dbReference type="ARBA" id="ARBA00022946"/>
    </source>
</evidence>
<dbReference type="EMBL" id="CAXITT010000192">
    <property type="protein sequence ID" value="CAL1535101.1"/>
    <property type="molecule type" value="Genomic_DNA"/>
</dbReference>
<feature type="region of interest" description="Disordered" evidence="5">
    <location>
        <begin position="146"/>
        <end position="173"/>
    </location>
</feature>
<keyword evidence="4" id="KW-0012">Acyltransferase</keyword>
<feature type="region of interest" description="Disordered" evidence="5">
    <location>
        <begin position="224"/>
        <end position="251"/>
    </location>
</feature>
<evidence type="ECO:0000256" key="1">
    <source>
        <dbReference type="ARBA" id="ARBA00007317"/>
    </source>
</evidence>
<name>A0AAV2HSJ8_LYMST</name>
<evidence type="ECO:0000256" key="4">
    <source>
        <dbReference type="RuleBase" id="RU003423"/>
    </source>
</evidence>
<dbReference type="SUPFAM" id="SSF51230">
    <property type="entry name" value="Single hybrid motif"/>
    <property type="match status" value="1"/>
</dbReference>
<dbReference type="Pfam" id="PF00198">
    <property type="entry name" value="2-oxoacid_dh"/>
    <property type="match status" value="1"/>
</dbReference>
<dbReference type="InterPro" id="IPR001078">
    <property type="entry name" value="2-oxoacid_DH_actylTfrase"/>
</dbReference>
<keyword evidence="3" id="KW-0809">Transit peptide</keyword>
<keyword evidence="9" id="KW-1185">Reference proteome</keyword>
<dbReference type="Gene3D" id="4.10.320.10">
    <property type="entry name" value="E3-binding domain"/>
    <property type="match status" value="1"/>
</dbReference>
<dbReference type="InterPro" id="IPR036625">
    <property type="entry name" value="E3-bd_dom_sf"/>
</dbReference>
<dbReference type="InterPro" id="IPR011053">
    <property type="entry name" value="Single_hybrid_motif"/>
</dbReference>
<proteinExistence type="inferred from homology"/>
<dbReference type="InterPro" id="IPR000089">
    <property type="entry name" value="Biotin_lipoyl"/>
</dbReference>
<dbReference type="PANTHER" id="PTHR23151:SF90">
    <property type="entry name" value="DIHYDROLIPOYLLYSINE-RESIDUE ACETYLTRANSFERASE COMPONENT OF PYRUVATE DEHYDROGENASE COMPLEX, MITOCHONDRIAL-RELATED"/>
    <property type="match status" value="1"/>
</dbReference>
<dbReference type="SUPFAM" id="SSF52777">
    <property type="entry name" value="CoA-dependent acyltransferases"/>
    <property type="match status" value="1"/>
</dbReference>
<dbReference type="Pfam" id="PF00364">
    <property type="entry name" value="Biotin_lipoyl"/>
    <property type="match status" value="1"/>
</dbReference>
<evidence type="ECO:0000256" key="2">
    <source>
        <dbReference type="ARBA" id="ARBA00022823"/>
    </source>
</evidence>
<dbReference type="PROSITE" id="PS50968">
    <property type="entry name" value="BIOTINYL_LIPOYL"/>
    <property type="match status" value="1"/>
</dbReference>
<evidence type="ECO:0000313" key="8">
    <source>
        <dbReference type="EMBL" id="CAL1535101.1"/>
    </source>
</evidence>
<feature type="domain" description="Lipoyl-binding" evidence="6">
    <location>
        <begin position="50"/>
        <end position="126"/>
    </location>
</feature>
<dbReference type="GO" id="GO:0016746">
    <property type="term" value="F:acyltransferase activity"/>
    <property type="evidence" value="ECO:0007669"/>
    <property type="project" value="UniProtKB-KW"/>
</dbReference>
<protein>
    <recommendedName>
        <fullName evidence="4">Dihydrolipoamide acetyltransferase component of pyruvate dehydrogenase complex</fullName>
        <ecNumber evidence="4">2.3.1.-</ecNumber>
    </recommendedName>
</protein>
<dbReference type="Proteomes" id="UP001497497">
    <property type="component" value="Unassembled WGS sequence"/>
</dbReference>
<evidence type="ECO:0000259" key="7">
    <source>
        <dbReference type="PROSITE" id="PS51826"/>
    </source>
</evidence>
<keyword evidence="4" id="KW-0808">Transferase</keyword>
<dbReference type="PROSITE" id="PS00189">
    <property type="entry name" value="LIPOYL"/>
    <property type="match status" value="1"/>
</dbReference>
<comment type="cofactor">
    <cofactor evidence="4">
        <name>(R)-lipoate</name>
        <dbReference type="ChEBI" id="CHEBI:83088"/>
    </cofactor>
</comment>
<evidence type="ECO:0000313" key="9">
    <source>
        <dbReference type="Proteomes" id="UP001497497"/>
    </source>
</evidence>
<dbReference type="InterPro" id="IPR003016">
    <property type="entry name" value="2-oxoA_DH_lipoyl-BS"/>
</dbReference>
<comment type="similarity">
    <text evidence="1 4">Belongs to the 2-oxoacid dehydrogenase family.</text>
</comment>
<dbReference type="GO" id="GO:0006086">
    <property type="term" value="P:pyruvate decarboxylation to acetyl-CoA"/>
    <property type="evidence" value="ECO:0007669"/>
    <property type="project" value="InterPro"/>
</dbReference>
<dbReference type="AlphaFoldDB" id="A0AAV2HSJ8"/>
<dbReference type="PANTHER" id="PTHR23151">
    <property type="entry name" value="DIHYDROLIPOAMIDE ACETYL/SUCCINYL-TRANSFERASE-RELATED"/>
    <property type="match status" value="1"/>
</dbReference>
<dbReference type="GO" id="GO:0045254">
    <property type="term" value="C:pyruvate dehydrogenase complex"/>
    <property type="evidence" value="ECO:0007669"/>
    <property type="project" value="InterPro"/>
</dbReference>
<dbReference type="SUPFAM" id="SSF47005">
    <property type="entry name" value="Peripheral subunit-binding domain of 2-oxo acid dehydrogenase complex"/>
    <property type="match status" value="1"/>
</dbReference>
<comment type="caution">
    <text evidence="8">The sequence shown here is derived from an EMBL/GenBank/DDBJ whole genome shotgun (WGS) entry which is preliminary data.</text>
</comment>
<evidence type="ECO:0000259" key="6">
    <source>
        <dbReference type="PROSITE" id="PS50968"/>
    </source>
</evidence>